<evidence type="ECO:0008006" key="4">
    <source>
        <dbReference type="Google" id="ProtNLM"/>
    </source>
</evidence>
<proteinExistence type="predicted"/>
<comment type="caution">
    <text evidence="2">The sequence shown here is derived from an EMBL/GenBank/DDBJ whole genome shotgun (WGS) entry which is preliminary data.</text>
</comment>
<dbReference type="Pfam" id="PF07087">
    <property type="entry name" value="DUF1353"/>
    <property type="match status" value="1"/>
</dbReference>
<accession>A0A2R7YSN2</accession>
<dbReference type="EMBL" id="PYXZ01000013">
    <property type="protein sequence ID" value="PUA79056.1"/>
    <property type="molecule type" value="Genomic_DNA"/>
</dbReference>
<dbReference type="Proteomes" id="UP000244867">
    <property type="component" value="Unassembled WGS sequence"/>
</dbReference>
<evidence type="ECO:0000313" key="3">
    <source>
        <dbReference type="Proteomes" id="UP000244867"/>
    </source>
</evidence>
<feature type="transmembrane region" description="Helical" evidence="1">
    <location>
        <begin position="153"/>
        <end position="171"/>
    </location>
</feature>
<dbReference type="AlphaFoldDB" id="A0A2R7YSN2"/>
<dbReference type="InterPro" id="IPR010767">
    <property type="entry name" value="Phage_CGC-2007_Cje0229"/>
</dbReference>
<evidence type="ECO:0000256" key="1">
    <source>
        <dbReference type="SAM" id="Phobius"/>
    </source>
</evidence>
<keyword evidence="1" id="KW-1133">Transmembrane helix</keyword>
<evidence type="ECO:0000313" key="2">
    <source>
        <dbReference type="EMBL" id="PUA79056.1"/>
    </source>
</evidence>
<organism evidence="2 3">
    <name type="scientific">Nocardioides currus</name>
    <dbReference type="NCBI Taxonomy" id="2133958"/>
    <lineage>
        <taxon>Bacteria</taxon>
        <taxon>Bacillati</taxon>
        <taxon>Actinomycetota</taxon>
        <taxon>Actinomycetes</taxon>
        <taxon>Propionibacteriales</taxon>
        <taxon>Nocardioidaceae</taxon>
        <taxon>Nocardioides</taxon>
    </lineage>
</organism>
<feature type="transmembrane region" description="Helical" evidence="1">
    <location>
        <begin position="207"/>
        <end position="228"/>
    </location>
</feature>
<protein>
    <recommendedName>
        <fullName evidence="4">DUF1353 domain-containing protein</fullName>
    </recommendedName>
</protein>
<gene>
    <name evidence="2" type="ORF">C7S10_21540</name>
</gene>
<keyword evidence="1" id="KW-0472">Membrane</keyword>
<sequence length="252" mass="27550">MGMIGTRVPWASCFEDPDRPGEPATILLRQVGRKSFLLESSMTYTGDTGVADLPDRARTLRPSDLGDPPLTDLASVPAALRWFVSSYDVHTPAALLHDRLIGPTNDLGVEDAVADRFFRFMLKGLGVRFVRRWMMWTAVAFGTRWRSPRLRGLLLLWSVAAAVGMSTFVIALCTQEWLLVGVAAAAPLPSSLLWGRQYGAGLTAAATAIWVLPPTILGAVGYAIYWLLEHAVSAMPVHASVKGDEPVDYEHF</sequence>
<feature type="transmembrane region" description="Helical" evidence="1">
    <location>
        <begin position="177"/>
        <end position="195"/>
    </location>
</feature>
<keyword evidence="3" id="KW-1185">Reference proteome</keyword>
<keyword evidence="1" id="KW-0812">Transmembrane</keyword>
<name>A0A2R7YSN2_9ACTN</name>
<reference evidence="2 3" key="1">
    <citation type="submission" date="2018-03" db="EMBL/GenBank/DDBJ databases">
        <authorList>
            <person name="Keele B.F."/>
        </authorList>
    </citation>
    <scope>NUCLEOTIDE SEQUENCE [LARGE SCALE GENOMIC DNA]</scope>
    <source>
        <strain evidence="2 3">IB-3</strain>
    </source>
</reference>